<dbReference type="InterPro" id="IPR008160">
    <property type="entry name" value="Collagen"/>
</dbReference>
<dbReference type="Proteomes" id="UP000199412">
    <property type="component" value="Unassembled WGS sequence"/>
</dbReference>
<keyword evidence="3" id="KW-1185">Reference proteome</keyword>
<organism evidence="2 3">
    <name type="scientific">Rhodospira trueperi</name>
    <dbReference type="NCBI Taxonomy" id="69960"/>
    <lineage>
        <taxon>Bacteria</taxon>
        <taxon>Pseudomonadati</taxon>
        <taxon>Pseudomonadota</taxon>
        <taxon>Alphaproteobacteria</taxon>
        <taxon>Rhodospirillales</taxon>
        <taxon>Rhodospirillaceae</taxon>
        <taxon>Rhodospira</taxon>
    </lineage>
</organism>
<dbReference type="Pfam" id="PF01391">
    <property type="entry name" value="Collagen"/>
    <property type="match status" value="1"/>
</dbReference>
<feature type="compositionally biased region" description="Low complexity" evidence="1">
    <location>
        <begin position="219"/>
        <end position="231"/>
    </location>
</feature>
<feature type="region of interest" description="Disordered" evidence="1">
    <location>
        <begin position="175"/>
        <end position="270"/>
    </location>
</feature>
<dbReference type="RefSeq" id="WP_218128256.1">
    <property type="nucleotide sequence ID" value="NZ_FNAP01000001.1"/>
</dbReference>
<reference evidence="2 3" key="1">
    <citation type="submission" date="2016-10" db="EMBL/GenBank/DDBJ databases">
        <authorList>
            <person name="de Groot N.N."/>
        </authorList>
    </citation>
    <scope>NUCLEOTIDE SEQUENCE [LARGE SCALE GENOMIC DNA]</scope>
    <source>
        <strain evidence="2 3">ATCC 700224</strain>
    </source>
</reference>
<evidence type="ECO:0000256" key="1">
    <source>
        <dbReference type="SAM" id="MobiDB-lite"/>
    </source>
</evidence>
<proteinExistence type="predicted"/>
<name>A0A1G6XVA3_9PROT</name>
<dbReference type="PANTHER" id="PTHR24637">
    <property type="entry name" value="COLLAGEN"/>
    <property type="match status" value="1"/>
</dbReference>
<dbReference type="AlphaFoldDB" id="A0A1G6XVA3"/>
<gene>
    <name evidence="2" type="ORF">SAMN05421720_101653</name>
</gene>
<protein>
    <submittedName>
        <fullName evidence="2">Collagen triple helix repeat-containing protein</fullName>
    </submittedName>
</protein>
<dbReference type="PANTHER" id="PTHR24637:SF428">
    <property type="entry name" value="SCAVENGER RECEPTOR CLASS A MEMBER 3"/>
    <property type="match status" value="1"/>
</dbReference>
<dbReference type="STRING" id="69960.SAMN05421720_101653"/>
<accession>A0A1G6XVA3</accession>
<sequence>MAQDARTTFVDGLRVTGDHLQHMQDRLREAVLDLRMTVGLGRVAWGLRATLEGDALHLTPGAAFAASGVRLFVNSAQSHTLPPERPLRLVMRAANGDVAALRVGDVQTLVTLTTNVTLEPDDGSDVGADALVIATIDAESALAQPDALFVAMGGHAHSGAHVQDALGHWRFDGAEIQGAQGPRGPRGEHGPPGPPGPQGEQGPTGPQGEHGPPGPPGPQGEQGPTGPQGEHGPPGPPGPAGPRGEDGPPGADGARGPRGPRGEPGEGMAGDWPFVARIGWKHGASLNAQEAARQLAHIRFALSEPPHPRIAESQPQIVEVWIAGTGAQDPQPLHALPGTTRMDGREVFWKPEINRDRLDAMVRQGARLTIRLHVGALFDEQERVFSAALDAALGIKTPHLPGGVLETWMIVTAR</sequence>
<keyword evidence="2" id="KW-0176">Collagen</keyword>
<evidence type="ECO:0000313" key="2">
    <source>
        <dbReference type="EMBL" id="SDD82154.1"/>
    </source>
</evidence>
<dbReference type="EMBL" id="FNAP01000001">
    <property type="protein sequence ID" value="SDD82154.1"/>
    <property type="molecule type" value="Genomic_DNA"/>
</dbReference>
<feature type="compositionally biased region" description="Low complexity" evidence="1">
    <location>
        <begin position="198"/>
        <end position="210"/>
    </location>
</feature>
<evidence type="ECO:0000313" key="3">
    <source>
        <dbReference type="Proteomes" id="UP000199412"/>
    </source>
</evidence>